<evidence type="ECO:0000313" key="2">
    <source>
        <dbReference type="Proteomes" id="UP000242219"/>
    </source>
</evidence>
<keyword evidence="2" id="KW-1185">Reference proteome</keyword>
<dbReference type="EMBL" id="MJUW02000093">
    <property type="protein sequence ID" value="OQD45394.1"/>
    <property type="molecule type" value="Genomic_DNA"/>
</dbReference>
<evidence type="ECO:0000313" key="1">
    <source>
        <dbReference type="EMBL" id="OQD45394.1"/>
    </source>
</evidence>
<dbReference type="RefSeq" id="WP_070067441.1">
    <property type="nucleotide sequence ID" value="NZ_MJUW02000093.1"/>
</dbReference>
<dbReference type="Proteomes" id="UP000242219">
    <property type="component" value="Unassembled WGS sequence"/>
</dbReference>
<organism evidence="1 2">
    <name type="scientific">Candidatus Brocadia sapporoensis</name>
    <dbReference type="NCBI Taxonomy" id="392547"/>
    <lineage>
        <taxon>Bacteria</taxon>
        <taxon>Pseudomonadati</taxon>
        <taxon>Planctomycetota</taxon>
        <taxon>Candidatus Brocadiia</taxon>
        <taxon>Candidatus Brocadiales</taxon>
        <taxon>Candidatus Brocadiaceae</taxon>
        <taxon>Candidatus Brocadia</taxon>
    </lineage>
</organism>
<comment type="caution">
    <text evidence="1">The sequence shown here is derived from an EMBL/GenBank/DDBJ whole genome shotgun (WGS) entry which is preliminary data.</text>
</comment>
<protein>
    <submittedName>
        <fullName evidence="1">Uncharacterized protein</fullName>
    </submittedName>
</protein>
<dbReference type="AlphaFoldDB" id="A0A1V6LYZ5"/>
<accession>A0A1V6LYZ5</accession>
<sequence length="62" mass="6841">MADFIQKVLPEFSKSAVGKIGTKLIVSKVERDGNKGAVVLEFSSYFNGFPGGMDKLVCPWRF</sequence>
<proteinExistence type="predicted"/>
<reference evidence="1 2" key="1">
    <citation type="journal article" date="2016" name="Genome Announc.">
        <title>Draft Genome Sequence of the Anaerobic Ammonium-Oxidizing Bacterium 'Candidatus Brocadia sp. 40'.</title>
        <authorList>
            <person name="Ali M."/>
            <person name="Haroon M.F."/>
            <person name="Narita Y."/>
            <person name="Zhang L."/>
            <person name="Rangel Shaw D."/>
            <person name="Okabe S."/>
            <person name="Saikaly P.E."/>
        </authorList>
    </citation>
    <scope>NUCLEOTIDE SEQUENCE [LARGE SCALE GENOMIC DNA]</scope>
    <source>
        <strain evidence="1 2">40</strain>
    </source>
</reference>
<name>A0A1V6LYZ5_9BACT</name>
<gene>
    <name evidence="1" type="ORF">BIY37_08720</name>
</gene>